<keyword evidence="2" id="KW-0808">Transferase</keyword>
<dbReference type="AlphaFoldDB" id="A0A941IN13"/>
<dbReference type="Pfam" id="PF00494">
    <property type="entry name" value="SQS_PSY"/>
    <property type="match status" value="1"/>
</dbReference>
<keyword evidence="4" id="KW-1185">Reference proteome</keyword>
<comment type="caution">
    <text evidence="3">The sequence shown here is derived from an EMBL/GenBank/DDBJ whole genome shotgun (WGS) entry which is preliminary data.</text>
</comment>
<dbReference type="PROSITE" id="PS01045">
    <property type="entry name" value="SQUALEN_PHYTOEN_SYN_2"/>
    <property type="match status" value="1"/>
</dbReference>
<protein>
    <submittedName>
        <fullName evidence="3">Phytoene/squalene synthase family protein</fullName>
    </submittedName>
</protein>
<sequence length="304" mass="33694">MTTRADLDAERTRMRDPELAAAYAECKAIHRRYDPSFYAGCLMLPPVKRPYIDSLYAHARVLDQIVDEQTGSDAAAKEASLDERVAAYVLAVETGDSPDPVLKAAAHTASTWDIPIEYFHAFSDAMRSDLTVTDYATYDDLLAYMHGAGALLGLQLVPVLEPLDPSASERSIALGYALQLTNILRDVDEDLDRGRVYLPQEDLEKFGVTRADLEARTMTDGIRALLKFETGRARAYYADAHAALTLLHPSSRECVGTAMTLYAGILDSLERADYQVFGVRHGFSKAKALRIAAPAYLRARRSWR</sequence>
<dbReference type="InterPro" id="IPR033904">
    <property type="entry name" value="Trans_IPPS_HH"/>
</dbReference>
<proteinExistence type="predicted"/>
<gene>
    <name evidence="3" type="ORF">KDK95_22330</name>
</gene>
<dbReference type="GO" id="GO:0016117">
    <property type="term" value="P:carotenoid biosynthetic process"/>
    <property type="evidence" value="ECO:0007669"/>
    <property type="project" value="UniProtKB-ARBA"/>
</dbReference>
<reference evidence="3" key="1">
    <citation type="submission" date="2021-04" db="EMBL/GenBank/DDBJ databases">
        <title>Genome based classification of Actinospica acidithermotolerans sp. nov., an actinobacterium isolated from an Indonesian hot spring.</title>
        <authorList>
            <person name="Kusuma A.B."/>
            <person name="Putra K.E."/>
            <person name="Nafisah S."/>
            <person name="Loh J."/>
            <person name="Nouioui I."/>
            <person name="Goodfellow M."/>
        </authorList>
    </citation>
    <scope>NUCLEOTIDE SEQUENCE</scope>
    <source>
        <strain evidence="3">MGRD01-02</strain>
    </source>
</reference>
<dbReference type="RefSeq" id="WP_212520197.1">
    <property type="nucleotide sequence ID" value="NZ_JAGSOH010000073.1"/>
</dbReference>
<evidence type="ECO:0000256" key="1">
    <source>
        <dbReference type="ARBA" id="ARBA00004684"/>
    </source>
</evidence>
<evidence type="ECO:0000313" key="3">
    <source>
        <dbReference type="EMBL" id="MBR7829061.1"/>
    </source>
</evidence>
<organism evidence="3 4">
    <name type="scientific">Actinospica acidithermotolerans</name>
    <dbReference type="NCBI Taxonomy" id="2828514"/>
    <lineage>
        <taxon>Bacteria</taxon>
        <taxon>Bacillati</taxon>
        <taxon>Actinomycetota</taxon>
        <taxon>Actinomycetes</taxon>
        <taxon>Catenulisporales</taxon>
        <taxon>Actinospicaceae</taxon>
        <taxon>Actinospica</taxon>
    </lineage>
</organism>
<dbReference type="InterPro" id="IPR002060">
    <property type="entry name" value="Squ/phyt_synthse"/>
</dbReference>
<comment type="pathway">
    <text evidence="1">Carotenoid biosynthesis; phytoene biosynthesis.</text>
</comment>
<dbReference type="SFLD" id="SFLDG01212">
    <property type="entry name" value="Phytoene_synthase_like"/>
    <property type="match status" value="1"/>
</dbReference>
<dbReference type="Proteomes" id="UP000676325">
    <property type="component" value="Unassembled WGS sequence"/>
</dbReference>
<dbReference type="Gene3D" id="1.10.600.10">
    <property type="entry name" value="Farnesyl Diphosphate Synthase"/>
    <property type="match status" value="1"/>
</dbReference>
<dbReference type="SUPFAM" id="SSF48576">
    <property type="entry name" value="Terpenoid synthases"/>
    <property type="match status" value="1"/>
</dbReference>
<evidence type="ECO:0000313" key="4">
    <source>
        <dbReference type="Proteomes" id="UP000676325"/>
    </source>
</evidence>
<dbReference type="CDD" id="cd00683">
    <property type="entry name" value="Trans_IPPS_HH"/>
    <property type="match status" value="1"/>
</dbReference>
<dbReference type="GO" id="GO:0051996">
    <property type="term" value="F:squalene synthase [NAD(P)H] activity"/>
    <property type="evidence" value="ECO:0007669"/>
    <property type="project" value="InterPro"/>
</dbReference>
<accession>A0A941IN13</accession>
<dbReference type="SFLD" id="SFLDG01018">
    <property type="entry name" value="Squalene/Phytoene_Synthase_Lik"/>
    <property type="match status" value="1"/>
</dbReference>
<evidence type="ECO:0000256" key="2">
    <source>
        <dbReference type="ARBA" id="ARBA00022679"/>
    </source>
</evidence>
<dbReference type="EMBL" id="JAGSOH010000073">
    <property type="protein sequence ID" value="MBR7829061.1"/>
    <property type="molecule type" value="Genomic_DNA"/>
</dbReference>
<dbReference type="GO" id="GO:0004311">
    <property type="term" value="F:geranylgeranyl diphosphate synthase activity"/>
    <property type="evidence" value="ECO:0007669"/>
    <property type="project" value="InterPro"/>
</dbReference>
<dbReference type="PANTHER" id="PTHR31480">
    <property type="entry name" value="BIFUNCTIONAL LYCOPENE CYCLASE/PHYTOENE SYNTHASE"/>
    <property type="match status" value="1"/>
</dbReference>
<dbReference type="InterPro" id="IPR019845">
    <property type="entry name" value="Squalene/phytoene_synthase_CS"/>
</dbReference>
<dbReference type="SFLD" id="SFLDS00005">
    <property type="entry name" value="Isoprenoid_Synthase_Type_I"/>
    <property type="match status" value="1"/>
</dbReference>
<dbReference type="InterPro" id="IPR008949">
    <property type="entry name" value="Isoprenoid_synthase_dom_sf"/>
</dbReference>
<dbReference type="InterPro" id="IPR044843">
    <property type="entry name" value="Trans_IPPS_bact-type"/>
</dbReference>
<name>A0A941IN13_9ACTN</name>